<evidence type="ECO:0000313" key="4">
    <source>
        <dbReference type="Proteomes" id="UP000288805"/>
    </source>
</evidence>
<evidence type="ECO:0000313" key="3">
    <source>
        <dbReference type="EMBL" id="RVW41953.1"/>
    </source>
</evidence>
<dbReference type="InterPro" id="IPR005174">
    <property type="entry name" value="KIB1-4_b-propeller"/>
</dbReference>
<feature type="region of interest" description="Disordered" evidence="1">
    <location>
        <begin position="160"/>
        <end position="203"/>
    </location>
</feature>
<dbReference type="PANTHER" id="PTHR44259">
    <property type="entry name" value="OS07G0183000 PROTEIN-RELATED"/>
    <property type="match status" value="1"/>
</dbReference>
<accession>A0A438E2N3</accession>
<name>A0A438E2N3_VITVI</name>
<sequence>MALGWESLPEALLDSMLDNLVPIADCIRFSAVCRAWRCVAVENFRRIRRSSRYGRLQQQQLPLLMLPAKNSRRQRRSLYSVTQTRVFDFQLPVPYNVRFCGSSHGWLIMVDDAFKVTLFNPFSGEIINLPPIRRLAFEKRFQEEISEIISKGEEYERQLREEYGEEVNIEEEEEEDDDDEEEEDVEEYMEEEEDGGEDDVKEEAIERRSEYSILKGVLSADPSVNPKEYVLMVIYGLEQRLAFIKPDDKEWTYLDGRTCCFEDHDKTDSPPPASLLWHMTDIIFYKQRFYALYCMGQLLSCHIDTSTGFKVKKMTPQDGLGPTFGKAYLVESLEGGDILRVLRRYSKNKMTIGFKIYRLADGYGDPEWTEVKSLGDFALFLGENHSISVSASDYPGCEPNSIYFCGDHIRCSHRRRKDPYDIGVFNLENGRVVESYRGDAIQWSMPPPIWILPTFM</sequence>
<dbReference type="SUPFAM" id="SSF81383">
    <property type="entry name" value="F-box domain"/>
    <property type="match status" value="1"/>
</dbReference>
<proteinExistence type="predicted"/>
<organism evidence="3 4">
    <name type="scientific">Vitis vinifera</name>
    <name type="common">Grape</name>
    <dbReference type="NCBI Taxonomy" id="29760"/>
    <lineage>
        <taxon>Eukaryota</taxon>
        <taxon>Viridiplantae</taxon>
        <taxon>Streptophyta</taxon>
        <taxon>Embryophyta</taxon>
        <taxon>Tracheophyta</taxon>
        <taxon>Spermatophyta</taxon>
        <taxon>Magnoliopsida</taxon>
        <taxon>eudicotyledons</taxon>
        <taxon>Gunneridae</taxon>
        <taxon>Pentapetalae</taxon>
        <taxon>rosids</taxon>
        <taxon>Vitales</taxon>
        <taxon>Vitaceae</taxon>
        <taxon>Viteae</taxon>
        <taxon>Vitis</taxon>
    </lineage>
</organism>
<feature type="domain" description="KIB1-4 beta-propeller" evidence="2">
    <location>
        <begin position="78"/>
        <end position="426"/>
    </location>
</feature>
<dbReference type="EMBL" id="QGNW01001421">
    <property type="protein sequence ID" value="RVW41953.1"/>
    <property type="molecule type" value="Genomic_DNA"/>
</dbReference>
<reference evidence="3 4" key="1">
    <citation type="journal article" date="2018" name="PLoS Genet.">
        <title>Population sequencing reveals clonal diversity and ancestral inbreeding in the grapevine cultivar Chardonnay.</title>
        <authorList>
            <person name="Roach M.J."/>
            <person name="Johnson D.L."/>
            <person name="Bohlmann J."/>
            <person name="van Vuuren H.J."/>
            <person name="Jones S.J."/>
            <person name="Pretorius I.S."/>
            <person name="Schmidt S.A."/>
            <person name="Borneman A.R."/>
        </authorList>
    </citation>
    <scope>NUCLEOTIDE SEQUENCE [LARGE SCALE GENOMIC DNA]</scope>
    <source>
        <strain evidence="4">cv. Chardonnay</strain>
        <tissue evidence="3">Leaf</tissue>
    </source>
</reference>
<comment type="caution">
    <text evidence="3">The sequence shown here is derived from an EMBL/GenBank/DDBJ whole genome shotgun (WGS) entry which is preliminary data.</text>
</comment>
<dbReference type="Proteomes" id="UP000288805">
    <property type="component" value="Unassembled WGS sequence"/>
</dbReference>
<gene>
    <name evidence="3" type="primary">VvCHDh000674</name>
    <name evidence="3" type="ORF">CK203_091880</name>
</gene>
<evidence type="ECO:0000259" key="2">
    <source>
        <dbReference type="Pfam" id="PF03478"/>
    </source>
</evidence>
<dbReference type="AlphaFoldDB" id="A0A438E2N3"/>
<dbReference type="PANTHER" id="PTHR44259:SF107">
    <property type="entry name" value="F-BOX PROTEIN SKIP23-LIKE"/>
    <property type="match status" value="1"/>
</dbReference>
<evidence type="ECO:0000256" key="1">
    <source>
        <dbReference type="SAM" id="MobiDB-lite"/>
    </source>
</evidence>
<protein>
    <submittedName>
        <fullName evidence="3">F-box protein</fullName>
    </submittedName>
</protein>
<dbReference type="InterPro" id="IPR036047">
    <property type="entry name" value="F-box-like_dom_sf"/>
</dbReference>
<feature type="compositionally biased region" description="Acidic residues" evidence="1">
    <location>
        <begin position="163"/>
        <end position="201"/>
    </location>
</feature>
<dbReference type="InterPro" id="IPR050942">
    <property type="entry name" value="F-box_BR-signaling"/>
</dbReference>
<dbReference type="Pfam" id="PF03478">
    <property type="entry name" value="Beta-prop_KIB1-4"/>
    <property type="match status" value="1"/>
</dbReference>
<dbReference type="Gene3D" id="1.20.1280.50">
    <property type="match status" value="1"/>
</dbReference>